<accession>A0A1T0CVJ8</accession>
<evidence type="ECO:0000313" key="3">
    <source>
        <dbReference type="Proteomes" id="UP000190683"/>
    </source>
</evidence>
<keyword evidence="3" id="KW-1185">Reference proteome</keyword>
<proteinExistence type="predicted"/>
<protein>
    <recommendedName>
        <fullName evidence="4">Type 4 fimbrial biogenesis protein PilX N-terminal domain-containing protein</fullName>
    </recommendedName>
</protein>
<name>A0A1T0CVJ8_9GAMM</name>
<organism evidence="2 3">
    <name type="scientific">Moraxella porci DSM 25326</name>
    <dbReference type="NCBI Taxonomy" id="573983"/>
    <lineage>
        <taxon>Bacteria</taxon>
        <taxon>Pseudomonadati</taxon>
        <taxon>Pseudomonadota</taxon>
        <taxon>Gammaproteobacteria</taxon>
        <taxon>Moraxellales</taxon>
        <taxon>Moraxellaceae</taxon>
        <taxon>Moraxella</taxon>
    </lineage>
</organism>
<reference evidence="2 3" key="1">
    <citation type="submission" date="2017-02" db="EMBL/GenBank/DDBJ databases">
        <title>Draft genome sequence of Moraxella porci CCUG 54912T type strain.</title>
        <authorList>
            <person name="Salva-Serra F."/>
            <person name="Engstrom-Jakobsson H."/>
            <person name="Thorell K."/>
            <person name="Jaen-Luchoro D."/>
            <person name="Gonzales-Siles L."/>
            <person name="Karlsson R."/>
            <person name="Yazdan S."/>
            <person name="Boulund F."/>
            <person name="Johnning A."/>
            <person name="Engstrand L."/>
            <person name="Kristiansson E."/>
            <person name="Moore E."/>
        </authorList>
    </citation>
    <scope>NUCLEOTIDE SEQUENCE [LARGE SCALE GENOMIC DNA]</scope>
    <source>
        <strain evidence="2 3">CCUG 54912</strain>
    </source>
</reference>
<feature type="transmembrane region" description="Helical" evidence="1">
    <location>
        <begin position="20"/>
        <end position="40"/>
    </location>
</feature>
<keyword evidence="1" id="KW-1133">Transmembrane helix</keyword>
<sequence length="257" mass="28490">MLMTKLFGCSHRQPSAQAGFVLLMVLVVILLISGATVLLLNQNAVDARSAIYHHEQQSLYAAADTALASSWQQSEHELSTMITDRPDGWLTMLINSQPESHYPMVKSCDGWRSFGVGISDGHHDLPKTDCPAYSLGYVWQAAYALPVGEDHYLHHLTKANDAMHAKAADESHKVLARHRHVLMYGIAAQHRAAAEPCLGESLLHAHITSCLIDQGVRYKLVAAEWLVSVYQHDSAEVDSITASVIKLRTYDLRNVRE</sequence>
<evidence type="ECO:0000256" key="1">
    <source>
        <dbReference type="SAM" id="Phobius"/>
    </source>
</evidence>
<dbReference type="STRING" id="573983.B0681_00060"/>
<evidence type="ECO:0000313" key="2">
    <source>
        <dbReference type="EMBL" id="OOS26332.1"/>
    </source>
</evidence>
<evidence type="ECO:0008006" key="4">
    <source>
        <dbReference type="Google" id="ProtNLM"/>
    </source>
</evidence>
<keyword evidence="1" id="KW-0812">Transmembrane</keyword>
<comment type="caution">
    <text evidence="2">The sequence shown here is derived from an EMBL/GenBank/DDBJ whole genome shotgun (WGS) entry which is preliminary data.</text>
</comment>
<gene>
    <name evidence="2" type="ORF">B0681_00060</name>
</gene>
<dbReference type="Proteomes" id="UP000190683">
    <property type="component" value="Unassembled WGS sequence"/>
</dbReference>
<keyword evidence="1" id="KW-0472">Membrane</keyword>
<dbReference type="AlphaFoldDB" id="A0A1T0CVJ8"/>
<dbReference type="EMBL" id="MUYV01000001">
    <property type="protein sequence ID" value="OOS26332.1"/>
    <property type="molecule type" value="Genomic_DNA"/>
</dbReference>